<name>A0A125MN36_9GAMM</name>
<comment type="caution">
    <text evidence="3">The sequence shown here is derived from an EMBL/GenBank/DDBJ whole genome shotgun (WGS) entry which is preliminary data.</text>
</comment>
<dbReference type="GO" id="GO:0005525">
    <property type="term" value="F:GTP binding"/>
    <property type="evidence" value="ECO:0007669"/>
    <property type="project" value="UniProtKB-KW"/>
</dbReference>
<organism evidence="3 4">
    <name type="scientific">Lysobacter capsici AZ78</name>
    <dbReference type="NCBI Taxonomy" id="1444315"/>
    <lineage>
        <taxon>Bacteria</taxon>
        <taxon>Pseudomonadati</taxon>
        <taxon>Pseudomonadota</taxon>
        <taxon>Gammaproteobacteria</taxon>
        <taxon>Lysobacterales</taxon>
        <taxon>Lysobacteraceae</taxon>
        <taxon>Lysobacter</taxon>
    </lineage>
</organism>
<keyword evidence="1" id="KW-0547">Nucleotide-binding</keyword>
<gene>
    <name evidence="3" type="ORF">AZ78_2867</name>
</gene>
<accession>A0A125MN36</accession>
<proteinExistence type="predicted"/>
<dbReference type="SUPFAM" id="SSF50465">
    <property type="entry name" value="EF-Tu/eEF-1alpha/eIF2-gamma C-terminal domain"/>
    <property type="match status" value="1"/>
</dbReference>
<evidence type="ECO:0000313" key="4">
    <source>
        <dbReference type="Proteomes" id="UP000023435"/>
    </source>
</evidence>
<sequence>MPSAPNQRPADARVLFELLAPEQGGRTSAVFSGYSPAYAVRADYWTSVRHEFIDADTVEAGARGQALIWFVTPEVYPGSVWPGRMFDVAEGQRRVATATVVEVFNAVLARDSASAQR</sequence>
<protein>
    <submittedName>
        <fullName evidence="3">Uncharacterized protein</fullName>
    </submittedName>
</protein>
<dbReference type="EMBL" id="JAJA02000001">
    <property type="protein sequence ID" value="KWS05316.1"/>
    <property type="molecule type" value="Genomic_DNA"/>
</dbReference>
<evidence type="ECO:0000256" key="1">
    <source>
        <dbReference type="ARBA" id="ARBA00022741"/>
    </source>
</evidence>
<keyword evidence="4" id="KW-1185">Reference proteome</keyword>
<evidence type="ECO:0000256" key="2">
    <source>
        <dbReference type="ARBA" id="ARBA00023134"/>
    </source>
</evidence>
<keyword evidence="2" id="KW-0342">GTP-binding</keyword>
<dbReference type="RefSeq" id="WP_051546944.1">
    <property type="nucleotide sequence ID" value="NZ_JAJA02000001.1"/>
</dbReference>
<dbReference type="AlphaFoldDB" id="A0A125MN36"/>
<dbReference type="Gene3D" id="2.40.30.10">
    <property type="entry name" value="Translation factors"/>
    <property type="match status" value="1"/>
</dbReference>
<dbReference type="Proteomes" id="UP000023435">
    <property type="component" value="Unassembled WGS sequence"/>
</dbReference>
<dbReference type="OrthoDB" id="9803139at2"/>
<evidence type="ECO:0000313" key="3">
    <source>
        <dbReference type="EMBL" id="KWS05316.1"/>
    </source>
</evidence>
<dbReference type="InterPro" id="IPR009001">
    <property type="entry name" value="Transl_elong_EF1A/Init_IF2_C"/>
</dbReference>
<reference evidence="3 4" key="1">
    <citation type="journal article" date="2014" name="Genome Announc.">
        <title>Draft Genome Sequence of Lysobacter capsici AZ78, a Bacterium Antagonistic to Plant-Pathogenic Oomycetes.</title>
        <authorList>
            <person name="Puopolo G."/>
            <person name="Sonego P."/>
            <person name="Engelen K."/>
            <person name="Pertot I."/>
        </authorList>
    </citation>
    <scope>NUCLEOTIDE SEQUENCE [LARGE SCALE GENOMIC DNA]</scope>
    <source>
        <strain evidence="3 4">AZ78</strain>
    </source>
</reference>